<sequence length="118" mass="13321">MLEGWDAIQRDLDRLENWAHVNLMKFNGAKCNILHLGQGNPMNKYKLGREWIKTIPGEKDLGISVNKKPNMIQQCALPAQKANPVLGCITRTVTSRSREGTLPLCSTLRPHLQCCLRL</sequence>
<organism evidence="1 2">
    <name type="scientific">Willisornis vidua</name>
    <name type="common">Xingu scale-backed antbird</name>
    <dbReference type="NCBI Taxonomy" id="1566151"/>
    <lineage>
        <taxon>Eukaryota</taxon>
        <taxon>Metazoa</taxon>
        <taxon>Chordata</taxon>
        <taxon>Craniata</taxon>
        <taxon>Vertebrata</taxon>
        <taxon>Euteleostomi</taxon>
        <taxon>Archelosauria</taxon>
        <taxon>Archosauria</taxon>
        <taxon>Dinosauria</taxon>
        <taxon>Saurischia</taxon>
        <taxon>Theropoda</taxon>
        <taxon>Coelurosauria</taxon>
        <taxon>Aves</taxon>
        <taxon>Neognathae</taxon>
        <taxon>Neoaves</taxon>
        <taxon>Telluraves</taxon>
        <taxon>Australaves</taxon>
        <taxon>Passeriformes</taxon>
        <taxon>Thamnophilidae</taxon>
        <taxon>Willisornis</taxon>
    </lineage>
</organism>
<dbReference type="Proteomes" id="UP001145742">
    <property type="component" value="Unassembled WGS sequence"/>
</dbReference>
<comment type="caution">
    <text evidence="1">The sequence shown here is derived from an EMBL/GenBank/DDBJ whole genome shotgun (WGS) entry which is preliminary data.</text>
</comment>
<evidence type="ECO:0000313" key="1">
    <source>
        <dbReference type="EMBL" id="KAJ7404406.1"/>
    </source>
</evidence>
<evidence type="ECO:0000313" key="2">
    <source>
        <dbReference type="Proteomes" id="UP001145742"/>
    </source>
</evidence>
<protein>
    <recommendedName>
        <fullName evidence="3">Rna-directed dna polymerase from mobile element jockey-like</fullName>
    </recommendedName>
</protein>
<gene>
    <name evidence="1" type="ORF">WISP_145588</name>
</gene>
<name>A0ABQ9CNG0_9PASS</name>
<accession>A0ABQ9CNG0</accession>
<proteinExistence type="predicted"/>
<dbReference type="EMBL" id="WHWB01034772">
    <property type="protein sequence ID" value="KAJ7404406.1"/>
    <property type="molecule type" value="Genomic_DNA"/>
</dbReference>
<evidence type="ECO:0008006" key="3">
    <source>
        <dbReference type="Google" id="ProtNLM"/>
    </source>
</evidence>
<reference evidence="1" key="1">
    <citation type="submission" date="2019-10" db="EMBL/GenBank/DDBJ databases">
        <authorList>
            <person name="Soares A.E.R."/>
            <person name="Aleixo A."/>
            <person name="Schneider P."/>
            <person name="Miyaki C.Y."/>
            <person name="Schneider M.P."/>
            <person name="Mello C."/>
            <person name="Vasconcelos A.T.R."/>
        </authorList>
    </citation>
    <scope>NUCLEOTIDE SEQUENCE</scope>
    <source>
        <tissue evidence="1">Muscle</tissue>
    </source>
</reference>
<dbReference type="PANTHER" id="PTHR33332">
    <property type="entry name" value="REVERSE TRANSCRIPTASE DOMAIN-CONTAINING PROTEIN"/>
    <property type="match status" value="1"/>
</dbReference>
<keyword evidence="2" id="KW-1185">Reference proteome</keyword>